<name>A0A7W6JNV0_9SPHN</name>
<evidence type="ECO:0000313" key="2">
    <source>
        <dbReference type="EMBL" id="MBB4096825.1"/>
    </source>
</evidence>
<dbReference type="Proteomes" id="UP000557392">
    <property type="component" value="Unassembled WGS sequence"/>
</dbReference>
<evidence type="ECO:0000313" key="3">
    <source>
        <dbReference type="Proteomes" id="UP000557392"/>
    </source>
</evidence>
<feature type="compositionally biased region" description="Basic residues" evidence="1">
    <location>
        <begin position="439"/>
        <end position="450"/>
    </location>
</feature>
<gene>
    <name evidence="2" type="ORF">GGR46_000358</name>
</gene>
<organism evidence="2 3">
    <name type="scientific">Sphingomonas kyeonggiensis</name>
    <dbReference type="NCBI Taxonomy" id="1268553"/>
    <lineage>
        <taxon>Bacteria</taxon>
        <taxon>Pseudomonadati</taxon>
        <taxon>Pseudomonadota</taxon>
        <taxon>Alphaproteobacteria</taxon>
        <taxon>Sphingomonadales</taxon>
        <taxon>Sphingomonadaceae</taxon>
        <taxon>Sphingomonas</taxon>
    </lineage>
</organism>
<proteinExistence type="predicted"/>
<evidence type="ECO:0000256" key="1">
    <source>
        <dbReference type="SAM" id="MobiDB-lite"/>
    </source>
</evidence>
<accession>A0A7W6JNV0</accession>
<dbReference type="EMBL" id="JACIEH010000001">
    <property type="protein sequence ID" value="MBB4096825.1"/>
    <property type="molecule type" value="Genomic_DNA"/>
</dbReference>
<sequence>MRLPLHSDIGRLQTYLPRFVAMIGVKAWDKRATALLQQARGTAFQSYVVERYHWLELELAYLRRWRQKAGGLSPRMESAASTSALRFAATCVEIDARLNPRGRAELRGRLRDALKSDGGFAPLYIEVLHAAALSSHGFEIDLPDLEKSARYDVEGERNGTVFTIECKHISADAGRRIHQKDFYRIIHELFDTLVPPGSARAVPAIILITLDDRLPAADASRRAIAGAVRQIVNEPLETRVRGAFFEVAKLSYAANFGFDPITDRTIFRERAQELFGANCHAVTTADQYAGLTIVMRSLVEDDHTKPQLEALKAAARQLPTDKTAFVAVQFDDLDFSELLYPHVAERLQMVANYFFATRDSAHIGAVVFSAYRPSRRIDPVNEWNPLVVCWNPAFNEEFKTGLPFQSEIDMQIARSISDTTRSRRATRAEFNRSPSSASYRRRAVRRRRQRGQLARRPS</sequence>
<protein>
    <submittedName>
        <fullName evidence="2">Uncharacterized protein</fullName>
    </submittedName>
</protein>
<keyword evidence="3" id="KW-1185">Reference proteome</keyword>
<comment type="caution">
    <text evidence="2">The sequence shown here is derived from an EMBL/GenBank/DDBJ whole genome shotgun (WGS) entry which is preliminary data.</text>
</comment>
<dbReference type="AlphaFoldDB" id="A0A7W6JNV0"/>
<reference evidence="2 3" key="1">
    <citation type="submission" date="2020-08" db="EMBL/GenBank/DDBJ databases">
        <title>Genomic Encyclopedia of Type Strains, Phase IV (KMG-IV): sequencing the most valuable type-strain genomes for metagenomic binning, comparative biology and taxonomic classification.</title>
        <authorList>
            <person name="Goeker M."/>
        </authorList>
    </citation>
    <scope>NUCLEOTIDE SEQUENCE [LARGE SCALE GENOMIC DNA]</scope>
    <source>
        <strain evidence="2 3">DSM 101806</strain>
    </source>
</reference>
<feature type="region of interest" description="Disordered" evidence="1">
    <location>
        <begin position="415"/>
        <end position="458"/>
    </location>
</feature>